<evidence type="ECO:0000313" key="1">
    <source>
        <dbReference type="EMBL" id="KAF9452170.1"/>
    </source>
</evidence>
<accession>A0A9P6C7R2</accession>
<dbReference type="EMBL" id="MU151074">
    <property type="protein sequence ID" value="KAF9452170.1"/>
    <property type="molecule type" value="Genomic_DNA"/>
</dbReference>
<dbReference type="OrthoDB" id="5522061at2759"/>
<organism evidence="1 2">
    <name type="scientific">Macrolepiota fuliginosa MF-IS2</name>
    <dbReference type="NCBI Taxonomy" id="1400762"/>
    <lineage>
        <taxon>Eukaryota</taxon>
        <taxon>Fungi</taxon>
        <taxon>Dikarya</taxon>
        <taxon>Basidiomycota</taxon>
        <taxon>Agaricomycotina</taxon>
        <taxon>Agaricomycetes</taxon>
        <taxon>Agaricomycetidae</taxon>
        <taxon>Agaricales</taxon>
        <taxon>Agaricineae</taxon>
        <taxon>Agaricaceae</taxon>
        <taxon>Macrolepiota</taxon>
    </lineage>
</organism>
<dbReference type="Proteomes" id="UP000807342">
    <property type="component" value="Unassembled WGS sequence"/>
</dbReference>
<gene>
    <name evidence="1" type="ORF">P691DRAFT_805360</name>
</gene>
<comment type="caution">
    <text evidence="1">The sequence shown here is derived from an EMBL/GenBank/DDBJ whole genome shotgun (WGS) entry which is preliminary data.</text>
</comment>
<name>A0A9P6C7R2_9AGAR</name>
<reference evidence="1" key="1">
    <citation type="submission" date="2020-11" db="EMBL/GenBank/DDBJ databases">
        <authorList>
            <consortium name="DOE Joint Genome Institute"/>
            <person name="Ahrendt S."/>
            <person name="Riley R."/>
            <person name="Andreopoulos W."/>
            <person name="Labutti K."/>
            <person name="Pangilinan J."/>
            <person name="Ruiz-Duenas F.J."/>
            <person name="Barrasa J.M."/>
            <person name="Sanchez-Garcia M."/>
            <person name="Camarero S."/>
            <person name="Miyauchi S."/>
            <person name="Serrano A."/>
            <person name="Linde D."/>
            <person name="Babiker R."/>
            <person name="Drula E."/>
            <person name="Ayuso-Fernandez I."/>
            <person name="Pacheco R."/>
            <person name="Padilla G."/>
            <person name="Ferreira P."/>
            <person name="Barriuso J."/>
            <person name="Kellner H."/>
            <person name="Castanera R."/>
            <person name="Alfaro M."/>
            <person name="Ramirez L."/>
            <person name="Pisabarro A.G."/>
            <person name="Kuo A."/>
            <person name="Tritt A."/>
            <person name="Lipzen A."/>
            <person name="He G."/>
            <person name="Yan M."/>
            <person name="Ng V."/>
            <person name="Cullen D."/>
            <person name="Martin F."/>
            <person name="Rosso M.-N."/>
            <person name="Henrissat B."/>
            <person name="Hibbett D."/>
            <person name="Martinez A.T."/>
            <person name="Grigoriev I.V."/>
        </authorList>
    </citation>
    <scope>NUCLEOTIDE SEQUENCE</scope>
    <source>
        <strain evidence="1">MF-IS2</strain>
    </source>
</reference>
<protein>
    <submittedName>
        <fullName evidence="1">Uncharacterized protein</fullName>
    </submittedName>
</protein>
<proteinExistence type="predicted"/>
<keyword evidence="2" id="KW-1185">Reference proteome</keyword>
<dbReference type="AlphaFoldDB" id="A0A9P6C7R2"/>
<evidence type="ECO:0000313" key="2">
    <source>
        <dbReference type="Proteomes" id="UP000807342"/>
    </source>
</evidence>
<sequence length="150" mass="16834">MFRKALLIRSTVARGRSYSSKPKTDEYGIPFEPTWSVAGLLSSYQKPSISSRILIRLHELAALESPQEGTPQFESLKGEMSELVRLVEAVKLVDTQGIVVAARWDTEDADKRNAELAPHVIPEGQELLRHASRTQDGFYLVDADRKRKPS</sequence>